<gene>
    <name evidence="2" type="ORF">SAMN05444169_4602</name>
</gene>
<proteinExistence type="predicted"/>
<dbReference type="Proteomes" id="UP000190675">
    <property type="component" value="Chromosome I"/>
</dbReference>
<dbReference type="AlphaFoldDB" id="A0A1M5NEH0"/>
<evidence type="ECO:0000313" key="2">
    <source>
        <dbReference type="EMBL" id="SHG87857.1"/>
    </source>
</evidence>
<feature type="domain" description="DUF6894" evidence="1">
    <location>
        <begin position="3"/>
        <end position="71"/>
    </location>
</feature>
<dbReference type="OrthoDB" id="7575967at2"/>
<dbReference type="Pfam" id="PF21834">
    <property type="entry name" value="DUF6894"/>
    <property type="match status" value="1"/>
</dbReference>
<organism evidence="2 3">
    <name type="scientific">Bradyrhizobium erythrophlei</name>
    <dbReference type="NCBI Taxonomy" id="1437360"/>
    <lineage>
        <taxon>Bacteria</taxon>
        <taxon>Pseudomonadati</taxon>
        <taxon>Pseudomonadota</taxon>
        <taxon>Alphaproteobacteria</taxon>
        <taxon>Hyphomicrobiales</taxon>
        <taxon>Nitrobacteraceae</taxon>
        <taxon>Bradyrhizobium</taxon>
    </lineage>
</organism>
<evidence type="ECO:0000313" key="3">
    <source>
        <dbReference type="Proteomes" id="UP000190675"/>
    </source>
</evidence>
<sequence>MPLFYFRICNGDYSGTSGEGFDLADRDAAWTEMSRVCGDLVAGIVRKLKQQSEWRMELLDASRKPVFRIRVLAETLDHSATSTP</sequence>
<dbReference type="InterPro" id="IPR054189">
    <property type="entry name" value="DUF6894"/>
</dbReference>
<name>A0A1M5NEH0_9BRAD</name>
<protein>
    <recommendedName>
        <fullName evidence="1">DUF6894 domain-containing protein</fullName>
    </recommendedName>
</protein>
<dbReference type="RefSeq" id="WP_079567912.1">
    <property type="nucleotide sequence ID" value="NZ_LT670818.1"/>
</dbReference>
<evidence type="ECO:0000259" key="1">
    <source>
        <dbReference type="Pfam" id="PF21834"/>
    </source>
</evidence>
<accession>A0A1M5NEH0</accession>
<reference evidence="2 3" key="1">
    <citation type="submission" date="2016-11" db="EMBL/GenBank/DDBJ databases">
        <authorList>
            <person name="Jaros S."/>
            <person name="Januszkiewicz K."/>
            <person name="Wedrychowicz H."/>
        </authorList>
    </citation>
    <scope>NUCLEOTIDE SEQUENCE [LARGE SCALE GENOMIC DNA]</scope>
    <source>
        <strain evidence="2 3">GAS242</strain>
    </source>
</reference>
<dbReference type="EMBL" id="LT670818">
    <property type="protein sequence ID" value="SHG87857.1"/>
    <property type="molecule type" value="Genomic_DNA"/>
</dbReference>